<gene>
    <name evidence="9 13" type="primary">murD</name>
    <name evidence="13" type="ORF">KJ970_18775</name>
</gene>
<dbReference type="InterPro" id="IPR036615">
    <property type="entry name" value="Mur_ligase_C_dom_sf"/>
</dbReference>
<keyword evidence="4 9" id="KW-0436">Ligase</keyword>
<dbReference type="InterPro" id="IPR013221">
    <property type="entry name" value="Mur_ligase_cen"/>
</dbReference>
<dbReference type="NCBIfam" id="TIGR01087">
    <property type="entry name" value="murD"/>
    <property type="match status" value="1"/>
</dbReference>
<evidence type="ECO:0000313" key="14">
    <source>
        <dbReference type="Proteomes" id="UP000777784"/>
    </source>
</evidence>
<dbReference type="PROSITE" id="PS01011">
    <property type="entry name" value="FOLYLPOLYGLU_SYNT_1"/>
    <property type="match status" value="1"/>
</dbReference>
<evidence type="ECO:0000313" key="13">
    <source>
        <dbReference type="EMBL" id="MBU2692967.1"/>
    </source>
</evidence>
<dbReference type="Pfam" id="PF08245">
    <property type="entry name" value="Mur_ligase_M"/>
    <property type="match status" value="1"/>
</dbReference>
<dbReference type="SUPFAM" id="SSF53623">
    <property type="entry name" value="MurD-like peptide ligases, catalytic domain"/>
    <property type="match status" value="1"/>
</dbReference>
<dbReference type="GO" id="GO:0008360">
    <property type="term" value="P:regulation of cell shape"/>
    <property type="evidence" value="ECO:0007669"/>
    <property type="project" value="UniProtKB-KW"/>
</dbReference>
<keyword evidence="9 10" id="KW-0573">Peptidoglycan synthesis</keyword>
<keyword evidence="7 9" id="KW-0067">ATP-binding</keyword>
<evidence type="ECO:0000256" key="1">
    <source>
        <dbReference type="ARBA" id="ARBA00004496"/>
    </source>
</evidence>
<comment type="subcellular location">
    <subcellularLocation>
        <location evidence="1 9 10">Cytoplasm</location>
    </subcellularLocation>
</comment>
<organism evidence="13 14">
    <name type="scientific">Eiseniibacteriota bacterium</name>
    <dbReference type="NCBI Taxonomy" id="2212470"/>
    <lineage>
        <taxon>Bacteria</taxon>
        <taxon>Candidatus Eiseniibacteriota</taxon>
    </lineage>
</organism>
<dbReference type="Gene3D" id="3.90.190.20">
    <property type="entry name" value="Mur ligase, C-terminal domain"/>
    <property type="match status" value="1"/>
</dbReference>
<dbReference type="PANTHER" id="PTHR43692">
    <property type="entry name" value="UDP-N-ACETYLMURAMOYLALANINE--D-GLUTAMATE LIGASE"/>
    <property type="match status" value="1"/>
</dbReference>
<dbReference type="Gene3D" id="3.40.50.720">
    <property type="entry name" value="NAD(P)-binding Rossmann-like Domain"/>
    <property type="match status" value="1"/>
</dbReference>
<dbReference type="Pfam" id="PF02875">
    <property type="entry name" value="Mur_ligase_C"/>
    <property type="match status" value="1"/>
</dbReference>
<evidence type="ECO:0000256" key="4">
    <source>
        <dbReference type="ARBA" id="ARBA00022598"/>
    </source>
</evidence>
<protein>
    <recommendedName>
        <fullName evidence="9 10">UDP-N-acetylmuramoylalanine--D-glutamate ligase</fullName>
        <ecNumber evidence="9 10">6.3.2.9</ecNumber>
    </recommendedName>
    <alternativeName>
        <fullName evidence="9">D-glutamic acid-adding enzyme</fullName>
    </alternativeName>
    <alternativeName>
        <fullName evidence="9">UDP-N-acetylmuramoyl-L-alanyl-D-glutamate synthetase</fullName>
    </alternativeName>
</protein>
<dbReference type="EC" id="6.3.2.9" evidence="9 10"/>
<dbReference type="Gene3D" id="3.40.1190.10">
    <property type="entry name" value="Mur-like, catalytic domain"/>
    <property type="match status" value="1"/>
</dbReference>
<evidence type="ECO:0000256" key="7">
    <source>
        <dbReference type="ARBA" id="ARBA00022840"/>
    </source>
</evidence>
<proteinExistence type="inferred from homology"/>
<evidence type="ECO:0000259" key="12">
    <source>
        <dbReference type="Pfam" id="PF08245"/>
    </source>
</evidence>
<evidence type="ECO:0000256" key="8">
    <source>
        <dbReference type="ARBA" id="ARBA00023306"/>
    </source>
</evidence>
<keyword evidence="8 9" id="KW-0131">Cell cycle</keyword>
<evidence type="ECO:0000259" key="11">
    <source>
        <dbReference type="Pfam" id="PF02875"/>
    </source>
</evidence>
<dbReference type="EMBL" id="JAHJDP010000107">
    <property type="protein sequence ID" value="MBU2692967.1"/>
    <property type="molecule type" value="Genomic_DNA"/>
</dbReference>
<dbReference type="GO" id="GO:0071555">
    <property type="term" value="P:cell wall organization"/>
    <property type="evidence" value="ECO:0007669"/>
    <property type="project" value="UniProtKB-KW"/>
</dbReference>
<dbReference type="HAMAP" id="MF_00639">
    <property type="entry name" value="MurD"/>
    <property type="match status" value="1"/>
</dbReference>
<dbReference type="InterPro" id="IPR005762">
    <property type="entry name" value="MurD"/>
</dbReference>
<evidence type="ECO:0000256" key="10">
    <source>
        <dbReference type="RuleBase" id="RU003664"/>
    </source>
</evidence>
<comment type="pathway">
    <text evidence="2 9 10">Cell wall biogenesis; peptidoglycan biosynthesis.</text>
</comment>
<feature type="domain" description="Mur ligase central" evidence="12">
    <location>
        <begin position="119"/>
        <end position="291"/>
    </location>
</feature>
<dbReference type="GO" id="GO:0004326">
    <property type="term" value="F:tetrahydrofolylpolyglutamate synthase activity"/>
    <property type="evidence" value="ECO:0007669"/>
    <property type="project" value="InterPro"/>
</dbReference>
<accession>A0A948S162</accession>
<name>A0A948S162_UNCEI</name>
<sequence>MPVKGEKKRGRALILGMARSGRAAARLLLTEGYDVIALDRTLSAETHEVWPALERMGSIQGLWGEHPLSALDGVEILVRSPGVRHDIPLLKEAYQRGIEVVGELELAYRRIRGALLALTGTNGKSTTTAWLAHILKESGRRATAAGNIGRPLSDAVLEEPPDTCFVVEVSSFQLEDISSFRPHVGVLLNITPDHLDRYASLEAYAEMKWNLFSHQGSDDWAVLPGDLSQGRSLKARTLHFGDAPGVDGVFSLGGEMVCEREGMRELIIPLNRLPLPGPHNQRNAMAAAAAAIAYGLAPDEIVEGLSTFKALPHRMEPVGRANEILWINDSKATNVDSLEVALKSYPSGIILIAGGRDKEGDFSRLKALAVQSIRHLILLGEAAETIRRAWPDVPATMVANLEEAVQTAGMKARSGEVVLLSPGCASQDMFKDYEERGHQFRDLVRKHHLEVESCGRDEETA</sequence>
<evidence type="ECO:0000256" key="5">
    <source>
        <dbReference type="ARBA" id="ARBA00022618"/>
    </source>
</evidence>
<dbReference type="PANTHER" id="PTHR43692:SF1">
    <property type="entry name" value="UDP-N-ACETYLMURAMOYLALANINE--D-GLUTAMATE LIGASE"/>
    <property type="match status" value="1"/>
</dbReference>
<evidence type="ECO:0000256" key="3">
    <source>
        <dbReference type="ARBA" id="ARBA00022490"/>
    </source>
</evidence>
<dbReference type="GO" id="GO:0008764">
    <property type="term" value="F:UDP-N-acetylmuramoylalanine-D-glutamate ligase activity"/>
    <property type="evidence" value="ECO:0007669"/>
    <property type="project" value="UniProtKB-UniRule"/>
</dbReference>
<feature type="domain" description="Mur ligase C-terminal" evidence="11">
    <location>
        <begin position="313"/>
        <end position="422"/>
    </location>
</feature>
<dbReference type="SUPFAM" id="SSF51984">
    <property type="entry name" value="MurCD N-terminal domain"/>
    <property type="match status" value="1"/>
</dbReference>
<dbReference type="GO" id="GO:0051301">
    <property type="term" value="P:cell division"/>
    <property type="evidence" value="ECO:0007669"/>
    <property type="project" value="UniProtKB-KW"/>
</dbReference>
<keyword evidence="6 9" id="KW-0547">Nucleotide-binding</keyword>
<dbReference type="InterPro" id="IPR036565">
    <property type="entry name" value="Mur-like_cat_sf"/>
</dbReference>
<dbReference type="SUPFAM" id="SSF53244">
    <property type="entry name" value="MurD-like peptide ligases, peptide-binding domain"/>
    <property type="match status" value="1"/>
</dbReference>
<dbReference type="InterPro" id="IPR018109">
    <property type="entry name" value="Folylpolyglutamate_synth_CS"/>
</dbReference>
<dbReference type="GO" id="GO:0005524">
    <property type="term" value="F:ATP binding"/>
    <property type="evidence" value="ECO:0007669"/>
    <property type="project" value="UniProtKB-UniRule"/>
</dbReference>
<dbReference type="Pfam" id="PF21799">
    <property type="entry name" value="MurD-like_N"/>
    <property type="match status" value="1"/>
</dbReference>
<evidence type="ECO:0000256" key="6">
    <source>
        <dbReference type="ARBA" id="ARBA00022741"/>
    </source>
</evidence>
<comment type="catalytic activity">
    <reaction evidence="9 10">
        <text>UDP-N-acetyl-alpha-D-muramoyl-L-alanine + D-glutamate + ATP = UDP-N-acetyl-alpha-D-muramoyl-L-alanyl-D-glutamate + ADP + phosphate + H(+)</text>
        <dbReference type="Rhea" id="RHEA:16429"/>
        <dbReference type="ChEBI" id="CHEBI:15378"/>
        <dbReference type="ChEBI" id="CHEBI:29986"/>
        <dbReference type="ChEBI" id="CHEBI:30616"/>
        <dbReference type="ChEBI" id="CHEBI:43474"/>
        <dbReference type="ChEBI" id="CHEBI:83898"/>
        <dbReference type="ChEBI" id="CHEBI:83900"/>
        <dbReference type="ChEBI" id="CHEBI:456216"/>
        <dbReference type="EC" id="6.3.2.9"/>
    </reaction>
</comment>
<keyword evidence="3 9" id="KW-0963">Cytoplasm</keyword>
<comment type="similarity">
    <text evidence="9">Belongs to the MurCDEF family.</text>
</comment>
<keyword evidence="9 10" id="KW-0961">Cell wall biogenesis/degradation</keyword>
<feature type="binding site" evidence="9">
    <location>
        <begin position="120"/>
        <end position="126"/>
    </location>
    <ligand>
        <name>ATP</name>
        <dbReference type="ChEBI" id="CHEBI:30616"/>
    </ligand>
</feature>
<keyword evidence="9 10" id="KW-0133">Cell shape</keyword>
<dbReference type="GO" id="GO:0009252">
    <property type="term" value="P:peptidoglycan biosynthetic process"/>
    <property type="evidence" value="ECO:0007669"/>
    <property type="project" value="UniProtKB-UniRule"/>
</dbReference>
<evidence type="ECO:0000256" key="9">
    <source>
        <dbReference type="HAMAP-Rule" id="MF_00639"/>
    </source>
</evidence>
<dbReference type="GO" id="GO:0005737">
    <property type="term" value="C:cytoplasm"/>
    <property type="evidence" value="ECO:0007669"/>
    <property type="project" value="UniProtKB-SubCell"/>
</dbReference>
<dbReference type="InterPro" id="IPR004101">
    <property type="entry name" value="Mur_ligase_C"/>
</dbReference>
<dbReference type="AlphaFoldDB" id="A0A948S162"/>
<comment type="function">
    <text evidence="9 10">Cell wall formation. Catalyzes the addition of glutamate to the nucleotide precursor UDP-N-acetylmuramoyl-L-alanine (UMA).</text>
</comment>
<dbReference type="Proteomes" id="UP000777784">
    <property type="component" value="Unassembled WGS sequence"/>
</dbReference>
<reference evidence="13" key="1">
    <citation type="submission" date="2021-05" db="EMBL/GenBank/DDBJ databases">
        <title>Energy efficiency and biological interactions define the core microbiome of deep oligotrophic groundwater.</title>
        <authorList>
            <person name="Mehrshad M."/>
            <person name="Lopez-Fernandez M."/>
            <person name="Bell E."/>
            <person name="Bernier-Latmani R."/>
            <person name="Bertilsson S."/>
            <person name="Dopson M."/>
        </authorList>
    </citation>
    <scope>NUCLEOTIDE SEQUENCE</scope>
    <source>
        <strain evidence="13">Modern_marine.mb.64</strain>
    </source>
</reference>
<evidence type="ECO:0000256" key="2">
    <source>
        <dbReference type="ARBA" id="ARBA00004752"/>
    </source>
</evidence>
<keyword evidence="5 9" id="KW-0132">Cell division</keyword>
<comment type="caution">
    <text evidence="13">The sequence shown here is derived from an EMBL/GenBank/DDBJ whole genome shotgun (WGS) entry which is preliminary data.</text>
</comment>